<dbReference type="EMBL" id="CP040442">
    <property type="protein sequence ID" value="QOW11409.1"/>
    <property type="molecule type" value="Genomic_DNA"/>
</dbReference>
<organism evidence="5 6">
    <name type="scientific">Kaistella flava</name>
    <name type="common">ex Peng et al. 2021</name>
    <dbReference type="NCBI Taxonomy" id="2038776"/>
    <lineage>
        <taxon>Bacteria</taxon>
        <taxon>Pseudomonadati</taxon>
        <taxon>Bacteroidota</taxon>
        <taxon>Flavobacteriia</taxon>
        <taxon>Flavobacteriales</taxon>
        <taxon>Weeksellaceae</taxon>
        <taxon>Chryseobacterium group</taxon>
        <taxon>Kaistella</taxon>
    </lineage>
</organism>
<evidence type="ECO:0000256" key="1">
    <source>
        <dbReference type="ARBA" id="ARBA00022729"/>
    </source>
</evidence>
<proteinExistence type="predicted"/>
<dbReference type="AlphaFoldDB" id="A0A7M2YC42"/>
<accession>A0A7M2YC42</accession>
<feature type="domain" description="Secretion system C-terminal sorting" evidence="3">
    <location>
        <begin position="529"/>
        <end position="583"/>
    </location>
</feature>
<sequence length="598" mass="63596">MKTKLPFLLMALLPFASFAQNAQSKVSVRPGTQKAAVAKSAAPSMSYAPAAYCIPMLDCSDGDSITNVNFAGINNTTSCSPNGYGNYTSIVTTSELLAGSTYPIKVTVGDGWAYENVSVWIDYNKNDIFEPSEFTYIGNVNNIPSGYVVPGNITIPTGTANGDYRMRVRVHANSASETDNTLACDEEEFYGETEDYTLKIGATAPTGCLTSPNGAYPTAAYTPVCNGTATAISTLCYAGEYSTVNVTTGTQYTFSLSKPTYFITIANSTGTTVLGSGTGSLTWTSTVTGPVRFYSHTNDSCGSGSSETMHSRLIKCGSVPVEPIYGCDQNYTGVPDLASNITKTLTGSTSSYAVANDFFVPKASAQYKIQTITANMVPLSGGADIASFDVKIMSDNGSKAPGAVVKSWTGVVPVSITTLPDLFAGYATYQVKLDLANYELPVNTAADTRYWISLQANSATSTSIYWIGYRYTEGWVTAPNYQSTNGGTSYVMATDTNSPGVHFESIWSIDAECSVAAVSEAGNKNLSFFPNPVKDFLTINSKKAIETLHIYNVAGQKMPVASKLVNGKVDMSRLAPGVYIISTILEGGINESFKVIKK</sequence>
<protein>
    <submittedName>
        <fullName evidence="5">T9SS type A sorting domain-containing protein</fullName>
    </submittedName>
</protein>
<name>A0A7M2YC42_9FLAO</name>
<feature type="signal peptide" evidence="2">
    <location>
        <begin position="1"/>
        <end position="19"/>
    </location>
</feature>
<evidence type="ECO:0000259" key="4">
    <source>
        <dbReference type="Pfam" id="PF20009"/>
    </source>
</evidence>
<dbReference type="InterPro" id="IPR045474">
    <property type="entry name" value="GEVED"/>
</dbReference>
<feature type="chain" id="PRO_5032305051" evidence="2">
    <location>
        <begin position="20"/>
        <end position="598"/>
    </location>
</feature>
<dbReference type="NCBIfam" id="TIGR04183">
    <property type="entry name" value="Por_Secre_tail"/>
    <property type="match status" value="1"/>
</dbReference>
<dbReference type="Proteomes" id="UP000594195">
    <property type="component" value="Chromosome"/>
</dbReference>
<dbReference type="Pfam" id="PF20009">
    <property type="entry name" value="GEVED"/>
    <property type="match status" value="1"/>
</dbReference>
<gene>
    <name evidence="5" type="ORF">Q73A0000_14080</name>
</gene>
<evidence type="ECO:0000313" key="5">
    <source>
        <dbReference type="EMBL" id="QOW11409.1"/>
    </source>
</evidence>
<keyword evidence="1 2" id="KW-0732">Signal</keyword>
<feature type="domain" description="GEVED" evidence="4">
    <location>
        <begin position="116"/>
        <end position="198"/>
    </location>
</feature>
<keyword evidence="6" id="KW-1185">Reference proteome</keyword>
<evidence type="ECO:0000256" key="2">
    <source>
        <dbReference type="SAM" id="SignalP"/>
    </source>
</evidence>
<dbReference type="KEGG" id="kfa:Q73A0000_14080"/>
<reference evidence="5 6" key="1">
    <citation type="submission" date="2019-05" db="EMBL/GenBank/DDBJ databases">
        <title>Chryseobacterium sp. isolated from King George Island, maritime Antarctica.</title>
        <authorList>
            <person name="Peng X."/>
        </authorList>
    </citation>
    <scope>NUCLEOTIDE SEQUENCE [LARGE SCALE GENOMIC DNA]</scope>
    <source>
        <strain evidence="5 6">7-3A</strain>
    </source>
</reference>
<dbReference type="InterPro" id="IPR026444">
    <property type="entry name" value="Secre_tail"/>
</dbReference>
<dbReference type="Pfam" id="PF18962">
    <property type="entry name" value="Por_Secre_tail"/>
    <property type="match status" value="1"/>
</dbReference>
<evidence type="ECO:0000313" key="6">
    <source>
        <dbReference type="Proteomes" id="UP000594195"/>
    </source>
</evidence>
<evidence type="ECO:0000259" key="3">
    <source>
        <dbReference type="Pfam" id="PF18962"/>
    </source>
</evidence>